<feature type="compositionally biased region" description="Low complexity" evidence="7">
    <location>
        <begin position="1155"/>
        <end position="1168"/>
    </location>
</feature>
<evidence type="ECO:0000256" key="1">
    <source>
        <dbReference type="ARBA" id="ARBA00022490"/>
    </source>
</evidence>
<dbReference type="InterPro" id="IPR048646">
    <property type="entry name" value="RlmM_THUMP-like"/>
</dbReference>
<dbReference type="Gene3D" id="3.40.140.10">
    <property type="entry name" value="Cytidine Deaminase, domain 2"/>
    <property type="match status" value="1"/>
</dbReference>
<evidence type="ECO:0000259" key="11">
    <source>
        <dbReference type="Pfam" id="PF21239"/>
    </source>
</evidence>
<keyword evidence="6" id="KW-0030">Aminoacyl-tRNA synthetase</keyword>
<protein>
    <submittedName>
        <fullName evidence="12">Uncharacterized protein</fullName>
    </submittedName>
</protein>
<dbReference type="GO" id="GO:0004812">
    <property type="term" value="F:aminoacyl-tRNA ligase activity"/>
    <property type="evidence" value="ECO:0007669"/>
    <property type="project" value="UniProtKB-KW"/>
</dbReference>
<dbReference type="Pfam" id="PF21239">
    <property type="entry name" value="RLMM_N"/>
    <property type="match status" value="1"/>
</dbReference>
<name>B9EY21_ORYSJ</name>
<dbReference type="Gene3D" id="3.30.2300.20">
    <property type="match status" value="1"/>
</dbReference>
<evidence type="ECO:0000256" key="8">
    <source>
        <dbReference type="SAM" id="Phobius"/>
    </source>
</evidence>
<keyword evidence="1" id="KW-0963">Cytoplasm</keyword>
<feature type="transmembrane region" description="Helical" evidence="8">
    <location>
        <begin position="370"/>
        <end position="396"/>
    </location>
</feature>
<dbReference type="InterPro" id="IPR011035">
    <property type="entry name" value="Ribosomal_bL25/Gln-tRNA_synth"/>
</dbReference>
<keyword evidence="5" id="KW-0648">Protein biosynthesis</keyword>
<dbReference type="InterPro" id="IPR020056">
    <property type="entry name" value="Rbsml_bL25/Gln-tRNA_synth_N"/>
</dbReference>
<keyword evidence="2" id="KW-0436">Ligase</keyword>
<feature type="transmembrane region" description="Helical" evidence="8">
    <location>
        <begin position="347"/>
        <end position="364"/>
    </location>
</feature>
<feature type="compositionally biased region" description="Low complexity" evidence="7">
    <location>
        <begin position="169"/>
        <end position="183"/>
    </location>
</feature>
<dbReference type="SUPFAM" id="SSF53927">
    <property type="entry name" value="Cytidine deaminase-like"/>
    <property type="match status" value="1"/>
</dbReference>
<sequence length="1434" mass="153099">MRWVIRSRGITHSLCTLEFEDHRPLYDWCVDNVDFAHDDALTQPLVDAGLPREAAKPRQIEFSRLNINYTVMSKRKLMALVTEQLVDGWEDPRMPTLQGLRRRGYTPAAMRLFAERVGISKQNSLIDFSVLEGALRKDLDSAAPRRMAVIDPVKLVLTNLPEGPRRTADPSATTRRTRASAAAKYRSHAKCGSTARTSPKYRRRPGSPLFPGGEVRLPAAGNYPLRLSDQGFRRRHHRAARLAGSESRPGMEGANRKVKGTIHWVSAVHGVPAEIRLYDRLFSVANPDDESEGKTYRDYLNPESRRTVTGYVEPAAASAAPEQSFQFERTGYFVADRRDHTEAKPHPLLTFFSAMVLAGLVSWWRRFPGYAIVVFPLAMLNIFLGHFLNAAFLNVVGERGEAVIVKSERTSSTMNEQYIWRYEAVLRTAEGRDVEVVFHTNTASLWPLENAIRIPAPDQPFVVKYTPGFPRNFVILTNESPHGIAQARATARERVEVAARKLHFSPGNADPQALPGCFTPSTHRPDMTTTSAALLPLLQQVLQDAGIASRVDGGALLLDSGLRLTPHAMAAHARDNGGWQTSTVIEIEHPVLFADGLFEYQHANGADEQASLLSGFQTWGRVDLATLQTAIGAEDAQGLPMLGLTYPASDDGEEHERTVVLGPLAHYRAQEVDASTCSEDDHGSCPCCLFTRSMDAFDELLKARQFLAIRLFASRDADGLCEADCRVNGHDFAGALPLLRAYAASWPQAGLEFRKQPVQLHCAPVSQATALSSIPLRGTPAMLYAQVHLTLPAWIHDQIDLDRRYPGDEAKVALAIELSRLNVEHASGGPFGAVVFGPDDKVIAAGVNRVMPHATSLAHAENMAYMLAQQRLQTPRLNAVLSPVTLATSSQPLLPVLRRHRMGRHRPPADRRQLGRRRGTDPVLADAPRFGDLWVEHPDSDAGKPLSGLARAFGNALRPALRKAGKLTDKPNTRLPRLHVVFVDGTHAFVCVADPADSAPWALGIPRLKLLPEAPSRSALKLDEALLTLLTPEEREALAKPGMRAADLGAAPGGWTWVLTPPAHARTEHRQRSAAPARAGHRPGRAPARRWLPLASGAAAGLDGLRHGRAAAARGRAHGHLVPRRLVPARDLQPEAADEEALGRNPLVPGPVPGPGRQAAGAAPAMAQHLPHTPAQSQPLGPTGGAIRQQPLDAGRVSGSVEIAQPAGEAQVTTPEGAQASLVDSVKVIDGHQLVCKLAIEGKKGKQSQQQQQQSGPGGAQPPQMLQGGPPDMPGSGLGLGGPQMGAQYGGPGSLSSYGAFGGVGAGLGGPNPYANLPSSMGGGGAGLGSLGNQMPSGMGGAGAGAYGPGGLGGGSFGGSSQFGAGGMGAYGGLGMGGASSLYRMQQGSGGLPSGGYGEGNYPLPGPGFRGQEGGMSPGPGGRAPMYPNVPPYF</sequence>
<evidence type="ECO:0000256" key="7">
    <source>
        <dbReference type="SAM" id="MobiDB-lite"/>
    </source>
</evidence>
<dbReference type="GO" id="GO:0043039">
    <property type="term" value="P:tRNA aminoacylation"/>
    <property type="evidence" value="ECO:0007669"/>
    <property type="project" value="InterPro"/>
</dbReference>
<keyword evidence="8" id="KW-1133">Transmembrane helix</keyword>
<feature type="compositionally biased region" description="Gly residues" evidence="7">
    <location>
        <begin position="1276"/>
        <end position="1287"/>
    </location>
</feature>
<evidence type="ECO:0000259" key="10">
    <source>
        <dbReference type="Pfam" id="PF20974"/>
    </source>
</evidence>
<dbReference type="InterPro" id="IPR050132">
    <property type="entry name" value="Gln/Glu-tRNA_Ligase"/>
</dbReference>
<dbReference type="GO" id="GO:0005524">
    <property type="term" value="F:ATP binding"/>
    <property type="evidence" value="ECO:0007669"/>
    <property type="project" value="UniProtKB-KW"/>
</dbReference>
<evidence type="ECO:0000256" key="5">
    <source>
        <dbReference type="ARBA" id="ARBA00022917"/>
    </source>
</evidence>
<feature type="domain" description="tRNA synthetases class I (E and Q) anti-codon binding" evidence="10">
    <location>
        <begin position="261"/>
        <end position="336"/>
    </location>
</feature>
<feature type="compositionally biased region" description="Low complexity" evidence="7">
    <location>
        <begin position="1247"/>
        <end position="1270"/>
    </location>
</feature>
<dbReference type="InterPro" id="IPR020058">
    <property type="entry name" value="Glu/Gln-tRNA-synth_Ib_cat-dom"/>
</dbReference>
<dbReference type="PANTHER" id="PTHR43097">
    <property type="entry name" value="GLUTAMINE-TRNA LIGASE"/>
    <property type="match status" value="1"/>
</dbReference>
<dbReference type="GO" id="GO:0006412">
    <property type="term" value="P:translation"/>
    <property type="evidence" value="ECO:0007669"/>
    <property type="project" value="UniProtKB-KW"/>
</dbReference>
<feature type="region of interest" description="Disordered" evidence="7">
    <location>
        <begin position="161"/>
        <end position="215"/>
    </location>
</feature>
<feature type="domain" description="Ribosomal RNA large subunit methyltransferase M THUMP-like" evidence="11">
    <location>
        <begin position="927"/>
        <end position="992"/>
    </location>
</feature>
<feature type="compositionally biased region" description="Gly residues" evidence="7">
    <location>
        <begin position="1408"/>
        <end position="1422"/>
    </location>
</feature>
<dbReference type="EMBL" id="CM000138">
    <property type="protein sequence ID" value="EEE54984.1"/>
    <property type="molecule type" value="Genomic_DNA"/>
</dbReference>
<feature type="domain" description="Glutamyl/glutaminyl-tRNA synthetase class Ib catalytic" evidence="9">
    <location>
        <begin position="9"/>
        <end position="125"/>
    </location>
</feature>
<reference evidence="12" key="1">
    <citation type="journal article" date="2005" name="PLoS Biol.">
        <title>The genomes of Oryza sativa: a history of duplications.</title>
        <authorList>
            <person name="Yu J."/>
            <person name="Wang J."/>
            <person name="Lin W."/>
            <person name="Li S."/>
            <person name="Li H."/>
            <person name="Zhou J."/>
            <person name="Ni P."/>
            <person name="Dong W."/>
            <person name="Hu S."/>
            <person name="Zeng C."/>
            <person name="Zhang J."/>
            <person name="Zhang Y."/>
            <person name="Li R."/>
            <person name="Xu Z."/>
            <person name="Li S."/>
            <person name="Li X."/>
            <person name="Zheng H."/>
            <person name="Cong L."/>
            <person name="Lin L."/>
            <person name="Yin J."/>
            <person name="Geng J."/>
            <person name="Li G."/>
            <person name="Shi J."/>
            <person name="Liu J."/>
            <person name="Lv H."/>
            <person name="Li J."/>
            <person name="Wang J."/>
            <person name="Deng Y."/>
            <person name="Ran L."/>
            <person name="Shi X."/>
            <person name="Wang X."/>
            <person name="Wu Q."/>
            <person name="Li C."/>
            <person name="Ren X."/>
            <person name="Wang J."/>
            <person name="Wang X."/>
            <person name="Li D."/>
            <person name="Liu D."/>
            <person name="Zhang X."/>
            <person name="Ji Z."/>
            <person name="Zhao W."/>
            <person name="Sun Y."/>
            <person name="Zhang Z."/>
            <person name="Bao J."/>
            <person name="Han Y."/>
            <person name="Dong L."/>
            <person name="Ji J."/>
            <person name="Chen P."/>
            <person name="Wu S."/>
            <person name="Liu J."/>
            <person name="Xiao Y."/>
            <person name="Bu D."/>
            <person name="Tan J."/>
            <person name="Yang L."/>
            <person name="Ye C."/>
            <person name="Zhang J."/>
            <person name="Xu J."/>
            <person name="Zhou Y."/>
            <person name="Yu Y."/>
            <person name="Zhang B."/>
            <person name="Zhuang S."/>
            <person name="Wei H."/>
            <person name="Liu B."/>
            <person name="Lei M."/>
            <person name="Yu H."/>
            <person name="Li Y."/>
            <person name="Xu H."/>
            <person name="Wei S."/>
            <person name="He X."/>
            <person name="Fang L."/>
            <person name="Zhang Z."/>
            <person name="Zhang Y."/>
            <person name="Huang X."/>
            <person name="Su Z."/>
            <person name="Tong W."/>
            <person name="Li J."/>
            <person name="Tong Z."/>
            <person name="Li S."/>
            <person name="Ye J."/>
            <person name="Wang L."/>
            <person name="Fang L."/>
            <person name="Lei T."/>
            <person name="Chen C."/>
            <person name="Chen H."/>
            <person name="Xu Z."/>
            <person name="Li H."/>
            <person name="Huang H."/>
            <person name="Zhang F."/>
            <person name="Xu H."/>
            <person name="Li N."/>
            <person name="Zhao C."/>
            <person name="Li S."/>
            <person name="Dong L."/>
            <person name="Huang Y."/>
            <person name="Li L."/>
            <person name="Xi Y."/>
            <person name="Qi Q."/>
            <person name="Li W."/>
            <person name="Zhang B."/>
            <person name="Hu W."/>
            <person name="Zhang Y."/>
            <person name="Tian X."/>
            <person name="Jiao Y."/>
            <person name="Liang X."/>
            <person name="Jin J."/>
            <person name="Gao L."/>
            <person name="Zheng W."/>
            <person name="Hao B."/>
            <person name="Liu S."/>
            <person name="Wang W."/>
            <person name="Yuan L."/>
            <person name="Cao M."/>
            <person name="McDermott J."/>
            <person name="Samudrala R."/>
            <person name="Wang J."/>
            <person name="Wong G.K."/>
            <person name="Yang H."/>
        </authorList>
    </citation>
    <scope>NUCLEOTIDE SEQUENCE [LARGE SCALE GENOMIC DNA]</scope>
</reference>
<organism evidence="12">
    <name type="scientific">Oryza sativa subsp. japonica</name>
    <name type="common">Rice</name>
    <dbReference type="NCBI Taxonomy" id="39947"/>
    <lineage>
        <taxon>Eukaryota</taxon>
        <taxon>Viridiplantae</taxon>
        <taxon>Streptophyta</taxon>
        <taxon>Embryophyta</taxon>
        <taxon>Tracheophyta</taxon>
        <taxon>Spermatophyta</taxon>
        <taxon>Magnoliopsida</taxon>
        <taxon>Liliopsida</taxon>
        <taxon>Poales</taxon>
        <taxon>Poaceae</taxon>
        <taxon>BOP clade</taxon>
        <taxon>Oryzoideae</taxon>
        <taxon>Oryzeae</taxon>
        <taxon>Oryzinae</taxon>
        <taxon>Oryza</taxon>
        <taxon>Oryza sativa</taxon>
    </lineage>
</organism>
<keyword evidence="8" id="KW-0812">Transmembrane</keyword>
<dbReference type="InterPro" id="IPR029063">
    <property type="entry name" value="SAM-dependent_MTases_sf"/>
</dbReference>
<dbReference type="FunFam" id="2.40.240.10:FF:000020">
    <property type="entry name" value="Glutamine--tRNA ligase"/>
    <property type="match status" value="1"/>
</dbReference>
<proteinExistence type="predicted"/>
<evidence type="ECO:0000259" key="9">
    <source>
        <dbReference type="Pfam" id="PF00749"/>
    </source>
</evidence>
<evidence type="ECO:0000256" key="3">
    <source>
        <dbReference type="ARBA" id="ARBA00022741"/>
    </source>
</evidence>
<gene>
    <name evidence="12" type="ORF">OsJ_02599</name>
</gene>
<evidence type="ECO:0000256" key="2">
    <source>
        <dbReference type="ARBA" id="ARBA00022598"/>
    </source>
</evidence>
<evidence type="ECO:0000256" key="6">
    <source>
        <dbReference type="ARBA" id="ARBA00023146"/>
    </source>
</evidence>
<keyword evidence="8" id="KW-0472">Membrane</keyword>
<evidence type="ECO:0000256" key="4">
    <source>
        <dbReference type="ARBA" id="ARBA00022840"/>
    </source>
</evidence>
<evidence type="ECO:0000313" key="12">
    <source>
        <dbReference type="EMBL" id="EEE54984.1"/>
    </source>
</evidence>
<feature type="region of interest" description="Disordered" evidence="7">
    <location>
        <begin position="1408"/>
        <end position="1434"/>
    </location>
</feature>
<dbReference type="Gene3D" id="3.40.50.620">
    <property type="entry name" value="HUPs"/>
    <property type="match status" value="1"/>
</dbReference>
<feature type="region of interest" description="Disordered" evidence="7">
    <location>
        <begin position="903"/>
        <end position="924"/>
    </location>
</feature>
<accession>B9EY21</accession>
<dbReference type="PANTHER" id="PTHR43097:SF5">
    <property type="entry name" value="GLUTAMATE--TRNA LIGASE"/>
    <property type="match status" value="1"/>
</dbReference>
<feature type="region of interest" description="Disordered" evidence="7">
    <location>
        <begin position="1135"/>
        <end position="1190"/>
    </location>
</feature>
<dbReference type="SUPFAM" id="SSF50715">
    <property type="entry name" value="Ribosomal protein L25-like"/>
    <property type="match status" value="1"/>
</dbReference>
<dbReference type="Gene3D" id="2.40.240.10">
    <property type="entry name" value="Ribosomal Protein L25, Chain P"/>
    <property type="match status" value="1"/>
</dbReference>
<dbReference type="InterPro" id="IPR016193">
    <property type="entry name" value="Cytidine_deaminase-like"/>
</dbReference>
<dbReference type="Proteomes" id="UP000007752">
    <property type="component" value="Chromosome 1"/>
</dbReference>
<feature type="region of interest" description="Disordered" evidence="7">
    <location>
        <begin position="1244"/>
        <end position="1287"/>
    </location>
</feature>
<dbReference type="CDD" id="cd01285">
    <property type="entry name" value="nucleoside_deaminase"/>
    <property type="match status" value="1"/>
</dbReference>
<keyword evidence="3" id="KW-0547">Nucleotide-binding</keyword>
<dbReference type="SUPFAM" id="SSF52374">
    <property type="entry name" value="Nucleotidylyl transferase"/>
    <property type="match status" value="1"/>
</dbReference>
<reference evidence="12" key="2">
    <citation type="submission" date="2008-12" db="EMBL/GenBank/DDBJ databases">
        <title>Improved gene annotation of the rice (Oryza sativa) genomes.</title>
        <authorList>
            <person name="Wang J."/>
            <person name="Li R."/>
            <person name="Fan W."/>
            <person name="Huang Q."/>
            <person name="Zhang J."/>
            <person name="Zhou Y."/>
            <person name="Hu Y."/>
            <person name="Zi S."/>
            <person name="Li J."/>
            <person name="Ni P."/>
            <person name="Zheng H."/>
            <person name="Zhang Y."/>
            <person name="Zhao M."/>
            <person name="Hao Q."/>
            <person name="McDermott J."/>
            <person name="Samudrala R."/>
            <person name="Kristiansen K."/>
            <person name="Wong G.K.-S."/>
        </authorList>
    </citation>
    <scope>NUCLEOTIDE SEQUENCE</scope>
</reference>
<dbReference type="Gene3D" id="3.40.50.150">
    <property type="entry name" value="Vaccinia Virus protein VP39"/>
    <property type="match status" value="1"/>
</dbReference>
<keyword evidence="4" id="KW-0067">ATP-binding</keyword>
<dbReference type="InterPro" id="IPR049437">
    <property type="entry name" value="tRNA-synt_1c_C2"/>
</dbReference>
<feature type="region of interest" description="Disordered" evidence="7">
    <location>
        <begin position="1066"/>
        <end position="1087"/>
    </location>
</feature>
<dbReference type="Pfam" id="PF20974">
    <property type="entry name" value="tRNA-synt_1c_C2"/>
    <property type="match status" value="1"/>
</dbReference>
<dbReference type="InterPro" id="IPR014729">
    <property type="entry name" value="Rossmann-like_a/b/a_fold"/>
</dbReference>
<dbReference type="Pfam" id="PF00749">
    <property type="entry name" value="tRNA-synt_1c"/>
    <property type="match status" value="1"/>
</dbReference>